<feature type="domain" description="Extensin-like C-terminal" evidence="2">
    <location>
        <begin position="71"/>
        <end position="254"/>
    </location>
</feature>
<dbReference type="InterPro" id="IPR009683">
    <property type="entry name" value="Extensin-like_C"/>
</dbReference>
<evidence type="ECO:0000259" key="2">
    <source>
        <dbReference type="Pfam" id="PF06904"/>
    </source>
</evidence>
<feature type="compositionally biased region" description="Pro residues" evidence="1">
    <location>
        <begin position="36"/>
        <end position="48"/>
    </location>
</feature>
<evidence type="ECO:0000313" key="4">
    <source>
        <dbReference type="Proteomes" id="UP000325684"/>
    </source>
</evidence>
<name>A0A5N3PDA6_9HYPH</name>
<proteinExistence type="predicted"/>
<sequence>MPERVLRPDKASCDRRGLAILLAFAALSGTALRAEPWPPLPPPRPPIPSLNESPAAPSTPNNLSQVSGTSECLSRLRIAGFDVEAAETPAVANGDCRIDNPVKLRAIAVAGRESPLLLAAEPIVACRFAESLGGWLGSLVAPAIVGATNSELAVVHTGPGFQCRNRNRLPSGKLSAHAEGLAIDIASFQLADKSHIPVKPDGNEQHVATINAVRRAACGWFTTVLGPGSDASHADHLHLDVQLHGSSDRYRICQ</sequence>
<gene>
    <name evidence="3" type="ORF">FEZ63_10590</name>
</gene>
<evidence type="ECO:0000256" key="1">
    <source>
        <dbReference type="SAM" id="MobiDB-lite"/>
    </source>
</evidence>
<dbReference type="Pfam" id="PF06904">
    <property type="entry name" value="Extensin-like_C"/>
    <property type="match status" value="1"/>
</dbReference>
<comment type="caution">
    <text evidence="3">The sequence shown here is derived from an EMBL/GenBank/DDBJ whole genome shotgun (WGS) entry which is preliminary data.</text>
</comment>
<organism evidence="3 4">
    <name type="scientific">Microvirga brassicacearum</name>
    <dbReference type="NCBI Taxonomy" id="2580413"/>
    <lineage>
        <taxon>Bacteria</taxon>
        <taxon>Pseudomonadati</taxon>
        <taxon>Pseudomonadota</taxon>
        <taxon>Alphaproteobacteria</taxon>
        <taxon>Hyphomicrobiales</taxon>
        <taxon>Methylobacteriaceae</taxon>
        <taxon>Microvirga</taxon>
    </lineage>
</organism>
<dbReference type="AlphaFoldDB" id="A0A5N3PDA6"/>
<accession>A0A5N3PDA6</accession>
<feature type="region of interest" description="Disordered" evidence="1">
    <location>
        <begin position="36"/>
        <end position="67"/>
    </location>
</feature>
<evidence type="ECO:0000313" key="3">
    <source>
        <dbReference type="EMBL" id="KAB0267716.1"/>
    </source>
</evidence>
<keyword evidence="4" id="KW-1185">Reference proteome</keyword>
<reference evidence="3 4" key="1">
    <citation type="journal article" date="2019" name="Microorganisms">
        <title>Genome Insights into the Novel Species Microvirga brassicacearum, a Rapeseed Endophyte with Biotechnological Potential.</title>
        <authorList>
            <person name="Jimenez-Gomez A."/>
            <person name="Saati-Santamaria Z."/>
            <person name="Igual J.M."/>
            <person name="Rivas R."/>
            <person name="Mateos P.F."/>
            <person name="Garcia-Fraile P."/>
        </authorList>
    </citation>
    <scope>NUCLEOTIDE SEQUENCE [LARGE SCALE GENOMIC DNA]</scope>
    <source>
        <strain evidence="3 4">CDVBN77</strain>
    </source>
</reference>
<protein>
    <submittedName>
        <fullName evidence="3">Extensin family protein</fullName>
    </submittedName>
</protein>
<dbReference type="OrthoDB" id="9809788at2"/>
<dbReference type="EMBL" id="VCMV01000013">
    <property type="protein sequence ID" value="KAB0267716.1"/>
    <property type="molecule type" value="Genomic_DNA"/>
</dbReference>
<dbReference type="Proteomes" id="UP000325684">
    <property type="component" value="Unassembled WGS sequence"/>
</dbReference>
<feature type="compositionally biased region" description="Polar residues" evidence="1">
    <location>
        <begin position="50"/>
        <end position="67"/>
    </location>
</feature>